<gene>
    <name evidence="1" type="ORF">SDC9_98822</name>
</gene>
<reference evidence="1" key="1">
    <citation type="submission" date="2019-08" db="EMBL/GenBank/DDBJ databases">
        <authorList>
            <person name="Kucharzyk K."/>
            <person name="Murdoch R.W."/>
            <person name="Higgins S."/>
            <person name="Loffler F."/>
        </authorList>
    </citation>
    <scope>NUCLEOTIDE SEQUENCE</scope>
</reference>
<dbReference type="AlphaFoldDB" id="A0A645AFV9"/>
<dbReference type="EMBL" id="VSSQ01013699">
    <property type="protein sequence ID" value="MPM52069.1"/>
    <property type="molecule type" value="Genomic_DNA"/>
</dbReference>
<name>A0A645AFV9_9ZZZZ</name>
<sequence length="182" mass="20246">MGEQDWLIDSNAERGSLCEGDVVGALVRNRNCHGVHSAKRHRHNLHREGEFRFLIACKSAQIRRAEFINECNVRIITGHVHADIVRSSAANVLYRQIDVHRVSALQRIRCNRAGGYDQHRLGRGNTATSAGGRTTVVGWGCIHLAVGDRHIRRDVLFNCIAAQIRPLDLNHDGIAAVLPIRG</sequence>
<proteinExistence type="predicted"/>
<accession>A0A645AFV9</accession>
<comment type="caution">
    <text evidence="1">The sequence shown here is derived from an EMBL/GenBank/DDBJ whole genome shotgun (WGS) entry which is preliminary data.</text>
</comment>
<organism evidence="1">
    <name type="scientific">bioreactor metagenome</name>
    <dbReference type="NCBI Taxonomy" id="1076179"/>
    <lineage>
        <taxon>unclassified sequences</taxon>
        <taxon>metagenomes</taxon>
        <taxon>ecological metagenomes</taxon>
    </lineage>
</organism>
<protein>
    <submittedName>
        <fullName evidence="1">Uncharacterized protein</fullName>
    </submittedName>
</protein>
<evidence type="ECO:0000313" key="1">
    <source>
        <dbReference type="EMBL" id="MPM52069.1"/>
    </source>
</evidence>